<keyword evidence="1" id="KW-0175">Coiled coil</keyword>
<evidence type="ECO:0000313" key="3">
    <source>
        <dbReference type="EMBL" id="KAK0409081.1"/>
    </source>
</evidence>
<dbReference type="Proteomes" id="UP001175271">
    <property type="component" value="Unassembled WGS sequence"/>
</dbReference>
<keyword evidence="4" id="KW-1185">Reference proteome</keyword>
<evidence type="ECO:0000256" key="2">
    <source>
        <dbReference type="SAM" id="MobiDB-lite"/>
    </source>
</evidence>
<protein>
    <submittedName>
        <fullName evidence="3">Uncharacterized protein</fullName>
    </submittedName>
</protein>
<organism evidence="3 4">
    <name type="scientific">Steinernema hermaphroditum</name>
    <dbReference type="NCBI Taxonomy" id="289476"/>
    <lineage>
        <taxon>Eukaryota</taxon>
        <taxon>Metazoa</taxon>
        <taxon>Ecdysozoa</taxon>
        <taxon>Nematoda</taxon>
        <taxon>Chromadorea</taxon>
        <taxon>Rhabditida</taxon>
        <taxon>Tylenchina</taxon>
        <taxon>Panagrolaimomorpha</taxon>
        <taxon>Strongyloidoidea</taxon>
        <taxon>Steinernematidae</taxon>
        <taxon>Steinernema</taxon>
    </lineage>
</organism>
<accession>A0AA39LT08</accession>
<reference evidence="3" key="1">
    <citation type="submission" date="2023-06" db="EMBL/GenBank/DDBJ databases">
        <title>Genomic analysis of the entomopathogenic nematode Steinernema hermaphroditum.</title>
        <authorList>
            <person name="Schwarz E.M."/>
            <person name="Heppert J.K."/>
            <person name="Baniya A."/>
            <person name="Schwartz H.T."/>
            <person name="Tan C.-H."/>
            <person name="Antoshechkin I."/>
            <person name="Sternberg P.W."/>
            <person name="Goodrich-Blair H."/>
            <person name="Dillman A.R."/>
        </authorList>
    </citation>
    <scope>NUCLEOTIDE SEQUENCE</scope>
    <source>
        <strain evidence="3">PS9179</strain>
        <tissue evidence="3">Whole animal</tissue>
    </source>
</reference>
<evidence type="ECO:0000313" key="4">
    <source>
        <dbReference type="Proteomes" id="UP001175271"/>
    </source>
</evidence>
<feature type="coiled-coil region" evidence="1">
    <location>
        <begin position="426"/>
        <end position="471"/>
    </location>
</feature>
<feature type="compositionally biased region" description="Polar residues" evidence="2">
    <location>
        <begin position="305"/>
        <end position="315"/>
    </location>
</feature>
<proteinExistence type="predicted"/>
<dbReference type="AlphaFoldDB" id="A0AA39LT08"/>
<name>A0AA39LT08_9BILA</name>
<feature type="compositionally biased region" description="Acidic residues" evidence="2">
    <location>
        <begin position="286"/>
        <end position="299"/>
    </location>
</feature>
<gene>
    <name evidence="3" type="ORF">QR680_004329</name>
</gene>
<feature type="region of interest" description="Disordered" evidence="2">
    <location>
        <begin position="286"/>
        <end position="367"/>
    </location>
</feature>
<evidence type="ECO:0000256" key="1">
    <source>
        <dbReference type="SAM" id="Coils"/>
    </source>
</evidence>
<feature type="compositionally biased region" description="Low complexity" evidence="2">
    <location>
        <begin position="322"/>
        <end position="356"/>
    </location>
</feature>
<dbReference type="EMBL" id="JAUCMV010000003">
    <property type="protein sequence ID" value="KAK0409081.1"/>
    <property type="molecule type" value="Genomic_DNA"/>
</dbReference>
<sequence length="524" mass="58956">MMQSATTLVDSMIANEPFVALDDTFFFLRKSLPVITNEIELYSTRCRHNERPQHRLTFATLIQDVQLLHLNGQLHLCAHSPSTDSNSLFNLSGVLGDEGTGVRYFELNVTAERSSATILYQPSPNILARTTGRGNFRVWDLLETMNMDLHIDDSPIDGRSPSHLLAFTQEDTLHYVKPKEGSLRLINSNDENDFVDFGTSVEVQDLFLARTQSFVFGTTVITVDLSNRRVFKVDMRQKTLANITADINGLSAVESFSHADQDGDYLYLLTHFSGYKWMFKIKIEEEEEEDDEEEEEAMEAIDNGRSPSEASTMQHSAAIEIEATPSPSSSAHASSSQSHHSSAPSSSHMSESPQSTGADPQADELPGTSTKCCTCDEVLSDSGLFACSICQADTYFCARCALTHAQELPQHLQAVEAVRFLRPEERDQKRGQLENLLEKQRKEKETLQKIMEAIDRQHEGERERIRELEKKLAEERPILAHLDSALQAVEEEMQERADFVHELAEHVLRAESEAESEEEDVQVD</sequence>
<comment type="caution">
    <text evidence="3">The sequence shown here is derived from an EMBL/GenBank/DDBJ whole genome shotgun (WGS) entry which is preliminary data.</text>
</comment>